<comment type="caution">
    <text evidence="1">The sequence shown here is derived from an EMBL/GenBank/DDBJ whole genome shotgun (WGS) entry which is preliminary data.</text>
</comment>
<evidence type="ECO:0000313" key="2">
    <source>
        <dbReference type="Proteomes" id="UP000271624"/>
    </source>
</evidence>
<dbReference type="Pfam" id="PF08869">
    <property type="entry name" value="XisI"/>
    <property type="match status" value="1"/>
</dbReference>
<dbReference type="Gene3D" id="3.30.310.110">
    <property type="entry name" value="XisI-like"/>
    <property type="match status" value="1"/>
</dbReference>
<dbReference type="RefSeq" id="WP_127079614.1">
    <property type="nucleotide sequence ID" value="NZ_RSCL01000002.1"/>
</dbReference>
<reference evidence="1" key="2">
    <citation type="journal article" date="2019" name="Genome Biol. Evol.">
        <title>Day and night: Metabolic profiles and evolutionary relationships of six axenic non-marine cyanobacteria.</title>
        <authorList>
            <person name="Will S.E."/>
            <person name="Henke P."/>
            <person name="Boedeker C."/>
            <person name="Huang S."/>
            <person name="Brinkmann H."/>
            <person name="Rohde M."/>
            <person name="Jarek M."/>
            <person name="Friedl T."/>
            <person name="Seufert S."/>
            <person name="Schumacher M."/>
            <person name="Overmann J."/>
            <person name="Neumann-Schaal M."/>
            <person name="Petersen J."/>
        </authorList>
    </citation>
    <scope>NUCLEOTIDE SEQUENCE [LARGE SCALE GENOMIC DNA]</scope>
    <source>
        <strain evidence="1">PCC 7102</strain>
    </source>
</reference>
<dbReference type="Proteomes" id="UP000271624">
    <property type="component" value="Unassembled WGS sequence"/>
</dbReference>
<organism evidence="1 2">
    <name type="scientific">Dulcicalothrix desertica PCC 7102</name>
    <dbReference type="NCBI Taxonomy" id="232991"/>
    <lineage>
        <taxon>Bacteria</taxon>
        <taxon>Bacillati</taxon>
        <taxon>Cyanobacteriota</taxon>
        <taxon>Cyanophyceae</taxon>
        <taxon>Nostocales</taxon>
        <taxon>Calotrichaceae</taxon>
        <taxon>Dulcicalothrix</taxon>
    </lineage>
</organism>
<accession>A0A433VSD0</accession>
<dbReference type="InterPro" id="IPR035943">
    <property type="entry name" value="XisI-like_sf"/>
</dbReference>
<dbReference type="OrthoDB" id="513812at2"/>
<reference evidence="1" key="1">
    <citation type="submission" date="2018-12" db="EMBL/GenBank/DDBJ databases">
        <authorList>
            <person name="Will S."/>
            <person name="Neumann-Schaal M."/>
            <person name="Henke P."/>
        </authorList>
    </citation>
    <scope>NUCLEOTIDE SEQUENCE</scope>
    <source>
        <strain evidence="1">PCC 7102</strain>
    </source>
</reference>
<name>A0A433VSD0_9CYAN</name>
<protein>
    <recommendedName>
        <fullName evidence="3">XisI protein</fullName>
    </recommendedName>
</protein>
<sequence length="104" mass="12016">MEPRDSAPIIKIYQQAIIKTLSEAISTNVFPETLQIVQIFDRQSNRFQLLCHGWVDEERVWIQHNERDVDIGEELSNNGIPKSQIVLGLHRPSIRELNSTYASE</sequence>
<proteinExistence type="predicted"/>
<evidence type="ECO:0000313" key="1">
    <source>
        <dbReference type="EMBL" id="RUT09033.1"/>
    </source>
</evidence>
<dbReference type="InterPro" id="IPR014968">
    <property type="entry name" value="XisI"/>
</dbReference>
<dbReference type="SUPFAM" id="SSF143847">
    <property type="entry name" value="XisI-like"/>
    <property type="match status" value="1"/>
</dbReference>
<gene>
    <name evidence="1" type="ORF">DSM106972_010860</name>
</gene>
<evidence type="ECO:0008006" key="3">
    <source>
        <dbReference type="Google" id="ProtNLM"/>
    </source>
</evidence>
<dbReference type="AlphaFoldDB" id="A0A433VSD0"/>
<keyword evidence="2" id="KW-1185">Reference proteome</keyword>
<dbReference type="EMBL" id="RSCL01000002">
    <property type="protein sequence ID" value="RUT09033.1"/>
    <property type="molecule type" value="Genomic_DNA"/>
</dbReference>